<evidence type="ECO:0000313" key="2">
    <source>
        <dbReference type="Proteomes" id="UP000267921"/>
    </source>
</evidence>
<dbReference type="AlphaFoldDB" id="A0A3M9L2A0"/>
<feature type="non-terminal residue" evidence="1">
    <location>
        <position position="102"/>
    </location>
</feature>
<reference evidence="1 2" key="1">
    <citation type="submission" date="2018-10" db="EMBL/GenBank/DDBJ databases">
        <title>Cultivation of a novel Methanohalophilus strain from Kebrit Deep of the Red Sea and a genomic comparison of members of the genus Methanohalophilus.</title>
        <authorList>
            <person name="Guan Y."/>
            <person name="Ngugi D.K."/>
            <person name="Stingl U."/>
        </authorList>
    </citation>
    <scope>NUCLEOTIDE SEQUENCE [LARGE SCALE GENOMIC DNA]</scope>
    <source>
        <strain evidence="1 2">DSM 3094</strain>
    </source>
</reference>
<protein>
    <submittedName>
        <fullName evidence="1">Uncharacterized protein</fullName>
    </submittedName>
</protein>
<accession>A0A3M9L2A0</accession>
<comment type="caution">
    <text evidence="1">The sequence shown here is derived from an EMBL/GenBank/DDBJ whole genome shotgun (WGS) entry which is preliminary data.</text>
</comment>
<dbReference type="EMBL" id="RJJG01000009">
    <property type="protein sequence ID" value="RNI07267.1"/>
    <property type="molecule type" value="Genomic_DNA"/>
</dbReference>
<sequence length="102" mass="11636">MPFKINSDVLNMKDYNNIFFSINEESVVSLLSPLHTRDEIYEISAVLVSPNSFNDELYDIYGRVVLGEQASAEKTIELLKRELPGDKYSIEGTKKSLRIFST</sequence>
<name>A0A3M9L2A0_9EURY</name>
<proteinExistence type="predicted"/>
<gene>
    <name evidence="1" type="ORF">EFE40_10030</name>
</gene>
<organism evidence="1 2">
    <name type="scientific">Methanohalophilus halophilus</name>
    <dbReference type="NCBI Taxonomy" id="2177"/>
    <lineage>
        <taxon>Archaea</taxon>
        <taxon>Methanobacteriati</taxon>
        <taxon>Methanobacteriota</taxon>
        <taxon>Stenosarchaea group</taxon>
        <taxon>Methanomicrobia</taxon>
        <taxon>Methanosarcinales</taxon>
        <taxon>Methanosarcinaceae</taxon>
        <taxon>Methanohalophilus</taxon>
    </lineage>
</organism>
<dbReference type="Proteomes" id="UP000267921">
    <property type="component" value="Unassembled WGS sequence"/>
</dbReference>
<dbReference type="RefSeq" id="WP_148039500.1">
    <property type="nucleotide sequence ID" value="NZ_RJJG01000009.1"/>
</dbReference>
<evidence type="ECO:0000313" key="1">
    <source>
        <dbReference type="EMBL" id="RNI07267.1"/>
    </source>
</evidence>